<evidence type="ECO:0000256" key="3">
    <source>
        <dbReference type="ARBA" id="ARBA00023163"/>
    </source>
</evidence>
<evidence type="ECO:0000313" key="7">
    <source>
        <dbReference type="Proteomes" id="UP000051086"/>
    </source>
</evidence>
<dbReference type="GO" id="GO:0045892">
    <property type="term" value="P:negative regulation of DNA-templated transcription"/>
    <property type="evidence" value="ECO:0007669"/>
    <property type="project" value="TreeGrafter"/>
</dbReference>
<dbReference type="GO" id="GO:0003677">
    <property type="term" value="F:DNA binding"/>
    <property type="evidence" value="ECO:0007669"/>
    <property type="project" value="UniProtKB-KW"/>
</dbReference>
<dbReference type="NCBIfam" id="TIGR02325">
    <property type="entry name" value="C_P_lyase_phnF"/>
    <property type="match status" value="1"/>
</dbReference>
<dbReference type="CDD" id="cd07377">
    <property type="entry name" value="WHTH_GntR"/>
    <property type="match status" value="1"/>
</dbReference>
<dbReference type="SMART" id="SM00345">
    <property type="entry name" value="HTH_GNTR"/>
    <property type="match status" value="1"/>
</dbReference>
<dbReference type="EMBL" id="CYSB01000026">
    <property type="protein sequence ID" value="CUH66533.1"/>
    <property type="molecule type" value="Genomic_DNA"/>
</dbReference>
<reference evidence="6 8" key="1">
    <citation type="submission" date="2015-09" db="EMBL/GenBank/DDBJ databases">
        <authorList>
            <consortium name="Swine Surveillance"/>
        </authorList>
    </citation>
    <scope>NUCLEOTIDE SEQUENCE [LARGE SCALE GENOMIC DNA]</scope>
    <source>
        <strain evidence="6 8">5120</strain>
    </source>
</reference>
<dbReference type="InterPro" id="IPR050679">
    <property type="entry name" value="Bact_HTH_transcr_reg"/>
</dbReference>
<reference evidence="5 7" key="2">
    <citation type="submission" date="2015-09" db="EMBL/GenBank/DDBJ databases">
        <authorList>
            <person name="Rodrigo-Torres L."/>
            <person name="Arahal D.R."/>
        </authorList>
    </citation>
    <scope>NUCLEOTIDE SEQUENCE [LARGE SCALE GENOMIC DNA]</scope>
    <source>
        <strain evidence="5 7">CECT 5118</strain>
    </source>
</reference>
<dbReference type="PANTHER" id="PTHR44846:SF1">
    <property type="entry name" value="MANNOSYL-D-GLYCERATE TRANSPORT_METABOLISM SYSTEM REPRESSOR MNGR-RELATED"/>
    <property type="match status" value="1"/>
</dbReference>
<dbReference type="Proteomes" id="UP000051086">
    <property type="component" value="Unassembled WGS sequence"/>
</dbReference>
<keyword evidence="1" id="KW-0805">Transcription regulation</keyword>
<dbReference type="InterPro" id="IPR000524">
    <property type="entry name" value="Tscrpt_reg_HTH_GntR"/>
</dbReference>
<feature type="domain" description="HTH gntR-type" evidence="4">
    <location>
        <begin position="4"/>
        <end position="72"/>
    </location>
</feature>
<dbReference type="InterPro" id="IPR028978">
    <property type="entry name" value="Chorismate_lyase_/UTRA_dom_sf"/>
</dbReference>
<dbReference type="PRINTS" id="PR00035">
    <property type="entry name" value="HTHGNTR"/>
</dbReference>
<proteinExistence type="predicted"/>
<keyword evidence="2" id="KW-0238">DNA-binding</keyword>
<dbReference type="Proteomes" id="UP000051887">
    <property type="component" value="Unassembled WGS sequence"/>
</dbReference>
<dbReference type="Gene3D" id="3.40.1410.10">
    <property type="entry name" value="Chorismate lyase-like"/>
    <property type="match status" value="1"/>
</dbReference>
<dbReference type="SUPFAM" id="SSF46785">
    <property type="entry name" value="Winged helix' DNA-binding domain"/>
    <property type="match status" value="1"/>
</dbReference>
<dbReference type="SMART" id="SM00866">
    <property type="entry name" value="UTRA"/>
    <property type="match status" value="1"/>
</dbReference>
<dbReference type="Pfam" id="PF07702">
    <property type="entry name" value="UTRA"/>
    <property type="match status" value="1"/>
</dbReference>
<evidence type="ECO:0000256" key="2">
    <source>
        <dbReference type="ARBA" id="ARBA00023125"/>
    </source>
</evidence>
<sequence>MAKTPIWKSIAATLSNEIAVGHYSPGDKLPTEAQLASRFSVNRHTVRRALQDMQEQGLTQSRRGAGVFVMAEPTEYPIGRRVRFHQNIAAAGRSADKRLLSLQTRPCDSEEAEALDLTKGDPVHVYEGVSLADTVPIAVSRSVFPGARFPHLIEGLEQHASVTKALAAAGVRDYTRSVTRMTAVLATATQATQLNISEGAPILRTISVNVDLEGLPVEFGYTWWVGDRMTLVLED</sequence>
<evidence type="ECO:0000256" key="1">
    <source>
        <dbReference type="ARBA" id="ARBA00023015"/>
    </source>
</evidence>
<dbReference type="OrthoDB" id="9800645at2"/>
<evidence type="ECO:0000313" key="5">
    <source>
        <dbReference type="EMBL" id="CUH66533.1"/>
    </source>
</evidence>
<dbReference type="Gene3D" id="1.10.10.10">
    <property type="entry name" value="Winged helix-like DNA-binding domain superfamily/Winged helix DNA-binding domain"/>
    <property type="match status" value="1"/>
</dbReference>
<evidence type="ECO:0000313" key="6">
    <source>
        <dbReference type="EMBL" id="CUH71256.1"/>
    </source>
</evidence>
<gene>
    <name evidence="6" type="primary">phnF</name>
    <name evidence="5" type="ORF">TL5118_01809</name>
    <name evidence="6" type="ORF">TL5120_01042</name>
</gene>
<keyword evidence="7" id="KW-1185">Reference proteome</keyword>
<evidence type="ECO:0000259" key="4">
    <source>
        <dbReference type="PROSITE" id="PS50949"/>
    </source>
</evidence>
<dbReference type="GO" id="GO:0003700">
    <property type="term" value="F:DNA-binding transcription factor activity"/>
    <property type="evidence" value="ECO:0007669"/>
    <property type="project" value="InterPro"/>
</dbReference>
<dbReference type="InterPro" id="IPR012702">
    <property type="entry name" value="CP_lyase_PhnF"/>
</dbReference>
<dbReference type="AlphaFoldDB" id="A0A0P1FRV2"/>
<dbReference type="PROSITE" id="PS50949">
    <property type="entry name" value="HTH_GNTR"/>
    <property type="match status" value="1"/>
</dbReference>
<dbReference type="Pfam" id="PF00392">
    <property type="entry name" value="GntR"/>
    <property type="match status" value="1"/>
</dbReference>
<dbReference type="EMBL" id="CYSC01000017">
    <property type="protein sequence ID" value="CUH71256.1"/>
    <property type="molecule type" value="Genomic_DNA"/>
</dbReference>
<name>A0A0P1FRV2_9RHOB</name>
<dbReference type="InterPro" id="IPR036388">
    <property type="entry name" value="WH-like_DNA-bd_sf"/>
</dbReference>
<protein>
    <submittedName>
        <fullName evidence="5 6">Transcriptional regulator PhnF</fullName>
    </submittedName>
</protein>
<accession>A0A0P1FRV2</accession>
<dbReference type="InterPro" id="IPR036390">
    <property type="entry name" value="WH_DNA-bd_sf"/>
</dbReference>
<evidence type="ECO:0000313" key="8">
    <source>
        <dbReference type="Proteomes" id="UP000051887"/>
    </source>
</evidence>
<dbReference type="RefSeq" id="WP_058242576.1">
    <property type="nucleotide sequence ID" value="NZ_CYSB01000026.1"/>
</dbReference>
<dbReference type="PANTHER" id="PTHR44846">
    <property type="entry name" value="MANNOSYL-D-GLYCERATE TRANSPORT/METABOLISM SYSTEM REPRESSOR MNGR-RELATED"/>
    <property type="match status" value="1"/>
</dbReference>
<dbReference type="SUPFAM" id="SSF64288">
    <property type="entry name" value="Chorismate lyase-like"/>
    <property type="match status" value="1"/>
</dbReference>
<dbReference type="InterPro" id="IPR011663">
    <property type="entry name" value="UTRA"/>
</dbReference>
<keyword evidence="3" id="KW-0804">Transcription</keyword>
<organism evidence="6 8">
    <name type="scientific">Thalassovita autumnalis</name>
    <dbReference type="NCBI Taxonomy" id="2072972"/>
    <lineage>
        <taxon>Bacteria</taxon>
        <taxon>Pseudomonadati</taxon>
        <taxon>Pseudomonadota</taxon>
        <taxon>Alphaproteobacteria</taxon>
        <taxon>Rhodobacterales</taxon>
        <taxon>Roseobacteraceae</taxon>
        <taxon>Thalassovita</taxon>
    </lineage>
</organism>